<protein>
    <submittedName>
        <fullName evidence="2">Uncharacterized protein</fullName>
    </submittedName>
</protein>
<dbReference type="Proteomes" id="UP000887579">
    <property type="component" value="Unplaced"/>
</dbReference>
<evidence type="ECO:0000313" key="1">
    <source>
        <dbReference type="Proteomes" id="UP000887579"/>
    </source>
</evidence>
<proteinExistence type="predicted"/>
<organism evidence="1 2">
    <name type="scientific">Panagrolaimus sp. ES5</name>
    <dbReference type="NCBI Taxonomy" id="591445"/>
    <lineage>
        <taxon>Eukaryota</taxon>
        <taxon>Metazoa</taxon>
        <taxon>Ecdysozoa</taxon>
        <taxon>Nematoda</taxon>
        <taxon>Chromadorea</taxon>
        <taxon>Rhabditida</taxon>
        <taxon>Tylenchina</taxon>
        <taxon>Panagrolaimomorpha</taxon>
        <taxon>Panagrolaimoidea</taxon>
        <taxon>Panagrolaimidae</taxon>
        <taxon>Panagrolaimus</taxon>
    </lineage>
</organism>
<name>A0AC34GUF3_9BILA</name>
<sequence length="565" mass="63768">MNVFVRYRRINDEWKDVDIRQARISLDPTATIETLINHLGSKWSINPNELLVRVYDKDFGEFIDIDSDLDNVELQNLTKYEIVHRVGKWARKEAQKSPSISTTVSDNDEPSTSYTPPSLKNEIVEIDTDEVNHNNEAVANNQIALSASSSHIDDISTRALSMFATTSGISHTRATSQPTQSTTTTTTSSLTTTGIPSMSFNVNVIEQLEKSEYGRQCLDHFEELSTTKDLFLSNAIKVKFVNIIGQWLMLNCRQCGQPSAEERRNFVAFCLAQLPCELNPDIFTNKDGTGTLDNYVKNKRQASKKRDGYLLMAAAAKRPRLEGNENDANANGTVNNENINNDSNTFNGTGNNNIANVNNNNTRASASPNESDGVGDAIHEKDICEMASMDSTRFVDKIAEKHRSTLKYRRKWIEETLKKDITIRNKIANMILTRFPQMTRINSLISIDFDHIVKKRFPNWSAKSLAHEWEETWSKKILHYALNNGNSFAVNALKDYGLEKIPSISEEDRCIFSLRLLPSLMQGKGTKVTGSDADSLITEIKRDKNEKIKSFKKGGMCQQNFILWV</sequence>
<evidence type="ECO:0000313" key="2">
    <source>
        <dbReference type="WBParaSite" id="ES5_v2.g8427.t1"/>
    </source>
</evidence>
<reference evidence="2" key="1">
    <citation type="submission" date="2022-11" db="UniProtKB">
        <authorList>
            <consortium name="WormBaseParasite"/>
        </authorList>
    </citation>
    <scope>IDENTIFICATION</scope>
</reference>
<dbReference type="WBParaSite" id="ES5_v2.g8427.t1">
    <property type="protein sequence ID" value="ES5_v2.g8427.t1"/>
    <property type="gene ID" value="ES5_v2.g8427"/>
</dbReference>
<accession>A0AC34GUF3</accession>